<proteinExistence type="predicted"/>
<evidence type="ECO:0000313" key="2">
    <source>
        <dbReference type="Proteomes" id="UP001177670"/>
    </source>
</evidence>
<gene>
    <name evidence="1" type="ORF">K0M31_002959</name>
</gene>
<dbReference type="EMBL" id="JAHYIQ010000010">
    <property type="protein sequence ID" value="KAK1128501.1"/>
    <property type="molecule type" value="Genomic_DNA"/>
</dbReference>
<name>A0AA40G002_9HYME</name>
<sequence>MSYIREHDRVRGSIKGNPQHLAASVLADPCSRAQHRTWCEASRFVRGANAAEQISPNYKLTTSIEPIG</sequence>
<dbReference type="Proteomes" id="UP001177670">
    <property type="component" value="Unassembled WGS sequence"/>
</dbReference>
<keyword evidence="2" id="KW-1185">Reference proteome</keyword>
<evidence type="ECO:0000313" key="1">
    <source>
        <dbReference type="EMBL" id="KAK1128501.1"/>
    </source>
</evidence>
<dbReference type="AlphaFoldDB" id="A0AA40G002"/>
<protein>
    <submittedName>
        <fullName evidence="1">Uncharacterized protein</fullName>
    </submittedName>
</protein>
<reference evidence="1" key="1">
    <citation type="submission" date="2021-10" db="EMBL/GenBank/DDBJ databases">
        <title>Melipona bicolor Genome sequencing and assembly.</title>
        <authorList>
            <person name="Araujo N.S."/>
            <person name="Arias M.C."/>
        </authorList>
    </citation>
    <scope>NUCLEOTIDE SEQUENCE</scope>
    <source>
        <strain evidence="1">USP_2M_L1-L4_2017</strain>
        <tissue evidence="1">Whole body</tissue>
    </source>
</reference>
<organism evidence="1 2">
    <name type="scientific">Melipona bicolor</name>
    <dbReference type="NCBI Taxonomy" id="60889"/>
    <lineage>
        <taxon>Eukaryota</taxon>
        <taxon>Metazoa</taxon>
        <taxon>Ecdysozoa</taxon>
        <taxon>Arthropoda</taxon>
        <taxon>Hexapoda</taxon>
        <taxon>Insecta</taxon>
        <taxon>Pterygota</taxon>
        <taxon>Neoptera</taxon>
        <taxon>Endopterygota</taxon>
        <taxon>Hymenoptera</taxon>
        <taxon>Apocrita</taxon>
        <taxon>Aculeata</taxon>
        <taxon>Apoidea</taxon>
        <taxon>Anthophila</taxon>
        <taxon>Apidae</taxon>
        <taxon>Melipona</taxon>
    </lineage>
</organism>
<comment type="caution">
    <text evidence="1">The sequence shown here is derived from an EMBL/GenBank/DDBJ whole genome shotgun (WGS) entry which is preliminary data.</text>
</comment>
<accession>A0AA40G002</accession>